<name>A0A8T0QK53_PANVG</name>
<reference evidence="2" key="1">
    <citation type="submission" date="2020-05" db="EMBL/GenBank/DDBJ databases">
        <title>WGS assembly of Panicum virgatum.</title>
        <authorList>
            <person name="Lovell J.T."/>
            <person name="Jenkins J."/>
            <person name="Shu S."/>
            <person name="Juenger T.E."/>
            <person name="Schmutz J."/>
        </authorList>
    </citation>
    <scope>NUCLEOTIDE SEQUENCE</scope>
    <source>
        <strain evidence="2">AP13</strain>
    </source>
</reference>
<feature type="region of interest" description="Disordered" evidence="1">
    <location>
        <begin position="1"/>
        <end position="28"/>
    </location>
</feature>
<dbReference type="Proteomes" id="UP000823388">
    <property type="component" value="Chromosome 7K"/>
</dbReference>
<evidence type="ECO:0000256" key="1">
    <source>
        <dbReference type="SAM" id="MobiDB-lite"/>
    </source>
</evidence>
<gene>
    <name evidence="2" type="ORF">PVAP13_7KG225055</name>
</gene>
<organism evidence="2 3">
    <name type="scientific">Panicum virgatum</name>
    <name type="common">Blackwell switchgrass</name>
    <dbReference type="NCBI Taxonomy" id="38727"/>
    <lineage>
        <taxon>Eukaryota</taxon>
        <taxon>Viridiplantae</taxon>
        <taxon>Streptophyta</taxon>
        <taxon>Embryophyta</taxon>
        <taxon>Tracheophyta</taxon>
        <taxon>Spermatophyta</taxon>
        <taxon>Magnoliopsida</taxon>
        <taxon>Liliopsida</taxon>
        <taxon>Poales</taxon>
        <taxon>Poaceae</taxon>
        <taxon>PACMAD clade</taxon>
        <taxon>Panicoideae</taxon>
        <taxon>Panicodae</taxon>
        <taxon>Paniceae</taxon>
        <taxon>Panicinae</taxon>
        <taxon>Panicum</taxon>
        <taxon>Panicum sect. Hiantes</taxon>
    </lineage>
</organism>
<feature type="compositionally biased region" description="Low complexity" evidence="1">
    <location>
        <begin position="14"/>
        <end position="28"/>
    </location>
</feature>
<evidence type="ECO:0000313" key="2">
    <source>
        <dbReference type="EMBL" id="KAG2573072.1"/>
    </source>
</evidence>
<feature type="compositionally biased region" description="Low complexity" evidence="1">
    <location>
        <begin position="259"/>
        <end position="273"/>
    </location>
</feature>
<evidence type="ECO:0000313" key="3">
    <source>
        <dbReference type="Proteomes" id="UP000823388"/>
    </source>
</evidence>
<accession>A0A8T0QK53</accession>
<feature type="compositionally biased region" description="Low complexity" evidence="1">
    <location>
        <begin position="243"/>
        <end position="252"/>
    </location>
</feature>
<dbReference type="EMBL" id="CM029049">
    <property type="protein sequence ID" value="KAG2573072.1"/>
    <property type="molecule type" value="Genomic_DNA"/>
</dbReference>
<feature type="region of interest" description="Disordered" evidence="1">
    <location>
        <begin position="229"/>
        <end position="289"/>
    </location>
</feature>
<dbReference type="AlphaFoldDB" id="A0A8T0QK53"/>
<proteinExistence type="predicted"/>
<keyword evidence="3" id="KW-1185">Reference proteome</keyword>
<protein>
    <submittedName>
        <fullName evidence="2">Uncharacterized protein</fullName>
    </submittedName>
</protein>
<comment type="caution">
    <text evidence="2">The sequence shown here is derived from an EMBL/GenBank/DDBJ whole genome shotgun (WGS) entry which is preliminary data.</text>
</comment>
<sequence length="320" mass="33878">MGTGGPRLRPRRPGPAARGAPRGATAATGGAARLAPAISLLSPMDALQPAMSGCQGPVAATRRTRHQGRSGEYAIGTRRRTPPQSSGARVQLAGCQDARCVRNYWAGRLHPLESEDGAKNRLDKRHQILQSLSLTPIRRGLRFSSSRFRRPWATSLIFLLSYPVSLYPLPFSLLHRRAVGQEHSAQPSSSSASANGGGGARWLAARAIHDATVSTSLAGTCAVASSRRSSAASPPLHAKPIRAAHPSSTASARARRFRAGAGASAAADSAESAMDTQELLDADDAEGPERACAPRRRFRCLDTRKLAPCRERTFAVAAVE</sequence>